<dbReference type="PROSITE" id="PS51257">
    <property type="entry name" value="PROKAR_LIPOPROTEIN"/>
    <property type="match status" value="1"/>
</dbReference>
<organism evidence="1 2">
    <name type="scientific">Sphenostylis stenocarpa</name>
    <dbReference type="NCBI Taxonomy" id="92480"/>
    <lineage>
        <taxon>Eukaryota</taxon>
        <taxon>Viridiplantae</taxon>
        <taxon>Streptophyta</taxon>
        <taxon>Embryophyta</taxon>
        <taxon>Tracheophyta</taxon>
        <taxon>Spermatophyta</taxon>
        <taxon>Magnoliopsida</taxon>
        <taxon>eudicotyledons</taxon>
        <taxon>Gunneridae</taxon>
        <taxon>Pentapetalae</taxon>
        <taxon>rosids</taxon>
        <taxon>fabids</taxon>
        <taxon>Fabales</taxon>
        <taxon>Fabaceae</taxon>
        <taxon>Papilionoideae</taxon>
        <taxon>50 kb inversion clade</taxon>
        <taxon>NPAAA clade</taxon>
        <taxon>indigoferoid/millettioid clade</taxon>
        <taxon>Phaseoleae</taxon>
        <taxon>Sphenostylis</taxon>
    </lineage>
</organism>
<evidence type="ECO:0000313" key="1">
    <source>
        <dbReference type="EMBL" id="CAJ1914701.1"/>
    </source>
</evidence>
<proteinExistence type="predicted"/>
<gene>
    <name evidence="1" type="ORF">AYBTSS11_LOCUS3557</name>
</gene>
<name>A0AA86RYX0_9FABA</name>
<dbReference type="AlphaFoldDB" id="A0AA86RYX0"/>
<evidence type="ECO:0000313" key="2">
    <source>
        <dbReference type="Proteomes" id="UP001189624"/>
    </source>
</evidence>
<dbReference type="Gramene" id="rna-AYBTSS11_LOCUS3557">
    <property type="protein sequence ID" value="CAJ1914701.1"/>
    <property type="gene ID" value="gene-AYBTSS11_LOCUS3557"/>
</dbReference>
<dbReference type="Proteomes" id="UP001189624">
    <property type="component" value="Chromosome 1"/>
</dbReference>
<dbReference type="EMBL" id="OY731398">
    <property type="protein sequence ID" value="CAJ1914701.1"/>
    <property type="molecule type" value="Genomic_DNA"/>
</dbReference>
<protein>
    <submittedName>
        <fullName evidence="1">Uncharacterized protein</fullName>
    </submittedName>
</protein>
<accession>A0AA86RYX0</accession>
<reference evidence="1" key="1">
    <citation type="submission" date="2023-10" db="EMBL/GenBank/DDBJ databases">
        <authorList>
            <person name="Domelevo Entfellner J.-B."/>
        </authorList>
    </citation>
    <scope>NUCLEOTIDE SEQUENCE</scope>
</reference>
<sequence>MRAHSLRATLPGFLHSVLQSTVTSCVAFGARAWDTLLPRFPSYWRNVILAPTLLFLPTNSIQIPNEEQEILDTWKAIFCKVE</sequence>
<keyword evidence="2" id="KW-1185">Reference proteome</keyword>